<feature type="compositionally biased region" description="Low complexity" evidence="7">
    <location>
        <begin position="210"/>
        <end position="224"/>
    </location>
</feature>
<dbReference type="GO" id="GO:0003977">
    <property type="term" value="F:UDP-N-acetylglucosamine diphosphorylase activity"/>
    <property type="evidence" value="ECO:0007669"/>
    <property type="project" value="UniProtKB-EC"/>
</dbReference>
<keyword evidence="5" id="KW-0548">Nucleotidyltransferase</keyword>
<comment type="similarity">
    <text evidence="2">Belongs to the UDPGP type 1 family.</text>
</comment>
<organism evidence="8 9">
    <name type="scientific">Bugula neritina</name>
    <name type="common">Brown bryozoan</name>
    <name type="synonym">Sertularia neritina</name>
    <dbReference type="NCBI Taxonomy" id="10212"/>
    <lineage>
        <taxon>Eukaryota</taxon>
        <taxon>Metazoa</taxon>
        <taxon>Spiralia</taxon>
        <taxon>Lophotrochozoa</taxon>
        <taxon>Bryozoa</taxon>
        <taxon>Gymnolaemata</taxon>
        <taxon>Cheilostomatida</taxon>
        <taxon>Flustrina</taxon>
        <taxon>Buguloidea</taxon>
        <taxon>Bugulidae</taxon>
        <taxon>Bugula</taxon>
    </lineage>
</organism>
<gene>
    <name evidence="8" type="ORF">EB796_022454</name>
</gene>
<dbReference type="GO" id="GO:0006048">
    <property type="term" value="P:UDP-N-acetylglucosamine biosynthetic process"/>
    <property type="evidence" value="ECO:0007669"/>
    <property type="project" value="TreeGrafter"/>
</dbReference>
<dbReference type="EMBL" id="VXIV02003247">
    <property type="protein sequence ID" value="KAF6019251.1"/>
    <property type="molecule type" value="Genomic_DNA"/>
</dbReference>
<evidence type="ECO:0000256" key="3">
    <source>
        <dbReference type="ARBA" id="ARBA00012457"/>
    </source>
</evidence>
<feature type="region of interest" description="Disordered" evidence="7">
    <location>
        <begin position="200"/>
        <end position="225"/>
    </location>
</feature>
<evidence type="ECO:0000256" key="5">
    <source>
        <dbReference type="ARBA" id="ARBA00022695"/>
    </source>
</evidence>
<evidence type="ECO:0000256" key="2">
    <source>
        <dbReference type="ARBA" id="ARBA00010401"/>
    </source>
</evidence>
<dbReference type="PANTHER" id="PTHR11952">
    <property type="entry name" value="UDP- GLUCOSE PYROPHOSPHORYLASE"/>
    <property type="match status" value="1"/>
</dbReference>
<proteinExistence type="inferred from homology"/>
<sequence>MADPVFIGFCISKNAQCGNKCVEKTVPTEAVGVVCKVKGKYQVVEYSEITLKTAQLRNADGRLKYNAGNICNHYFTIDFLTDVVRNHDDELIHHIARKKIPYISSTGEYIKPTKPNGLKMEKFVFDVFRFADRFCSWEVLREDEFSALKNADTAADCTPKTCRHALYNLHYRYILNAGGRFSDLAGSVLPEIPGNISPALDITREKPYPNGNGISNGDEGSGSSSDEEVKKSIIVEISPMVTYAGEGLAELVKGNIYSSPLIIASSKESVGKSRIRKPSFIVDQ</sequence>
<dbReference type="Gene3D" id="3.90.550.10">
    <property type="entry name" value="Spore Coat Polysaccharide Biosynthesis Protein SpsA, Chain A"/>
    <property type="match status" value="1"/>
</dbReference>
<dbReference type="SUPFAM" id="SSF53448">
    <property type="entry name" value="Nucleotide-diphospho-sugar transferases"/>
    <property type="match status" value="1"/>
</dbReference>
<evidence type="ECO:0000256" key="7">
    <source>
        <dbReference type="SAM" id="MobiDB-lite"/>
    </source>
</evidence>
<dbReference type="Pfam" id="PF01704">
    <property type="entry name" value="UDPGP"/>
    <property type="match status" value="1"/>
</dbReference>
<dbReference type="InterPro" id="IPR039741">
    <property type="entry name" value="UDP-sugar_pyrophosphorylase"/>
</dbReference>
<comment type="catalytic activity">
    <reaction evidence="6">
        <text>N-acetyl-alpha-D-glucosamine 1-phosphate + UTP + H(+) = UDP-N-acetyl-alpha-D-glucosamine + diphosphate</text>
        <dbReference type="Rhea" id="RHEA:13509"/>
        <dbReference type="ChEBI" id="CHEBI:15378"/>
        <dbReference type="ChEBI" id="CHEBI:33019"/>
        <dbReference type="ChEBI" id="CHEBI:46398"/>
        <dbReference type="ChEBI" id="CHEBI:57705"/>
        <dbReference type="ChEBI" id="CHEBI:57776"/>
        <dbReference type="EC" id="2.7.7.23"/>
    </reaction>
</comment>
<dbReference type="AlphaFoldDB" id="A0A7J7J0P8"/>
<evidence type="ECO:0000256" key="6">
    <source>
        <dbReference type="ARBA" id="ARBA00048493"/>
    </source>
</evidence>
<dbReference type="PANTHER" id="PTHR11952:SF2">
    <property type="entry name" value="LD24639P"/>
    <property type="match status" value="1"/>
</dbReference>
<reference evidence="8" key="1">
    <citation type="submission" date="2020-06" db="EMBL/GenBank/DDBJ databases">
        <title>Draft genome of Bugula neritina, a colonial animal packing powerful symbionts and potential medicines.</title>
        <authorList>
            <person name="Rayko M."/>
        </authorList>
    </citation>
    <scope>NUCLEOTIDE SEQUENCE [LARGE SCALE GENOMIC DNA]</scope>
    <source>
        <strain evidence="8">Kwan_BN1</strain>
    </source>
</reference>
<comment type="caution">
    <text evidence="8">The sequence shown here is derived from an EMBL/GenBank/DDBJ whole genome shotgun (WGS) entry which is preliminary data.</text>
</comment>
<evidence type="ECO:0000256" key="4">
    <source>
        <dbReference type="ARBA" id="ARBA00022679"/>
    </source>
</evidence>
<keyword evidence="9" id="KW-1185">Reference proteome</keyword>
<dbReference type="EC" id="2.7.7.23" evidence="3"/>
<dbReference type="Gene3D" id="2.10.10.100">
    <property type="match status" value="1"/>
</dbReference>
<protein>
    <recommendedName>
        <fullName evidence="3">UDP-N-acetylglucosamine diphosphorylase</fullName>
        <ecNumber evidence="3">2.7.7.23</ecNumber>
    </recommendedName>
</protein>
<evidence type="ECO:0000313" key="9">
    <source>
        <dbReference type="Proteomes" id="UP000593567"/>
    </source>
</evidence>
<keyword evidence="4" id="KW-0808">Transferase</keyword>
<dbReference type="OrthoDB" id="532420at2759"/>
<accession>A0A7J7J0P8</accession>
<dbReference type="InterPro" id="IPR029044">
    <property type="entry name" value="Nucleotide-diphossugar_trans"/>
</dbReference>
<name>A0A7J7J0P8_BUGNE</name>
<comment type="pathway">
    <text evidence="1">Nucleotide-sugar biosynthesis; UDP-N-acetyl-alpha-D-glucosamine biosynthesis; UDP-N-acetyl-alpha-D-glucosamine from N-acetyl-alpha-D-glucosamine 1-phosphate: step 1/1.</text>
</comment>
<evidence type="ECO:0000256" key="1">
    <source>
        <dbReference type="ARBA" id="ARBA00005208"/>
    </source>
</evidence>
<dbReference type="Proteomes" id="UP000593567">
    <property type="component" value="Unassembled WGS sequence"/>
</dbReference>
<dbReference type="InterPro" id="IPR002618">
    <property type="entry name" value="UDPGP_fam"/>
</dbReference>
<evidence type="ECO:0000313" key="8">
    <source>
        <dbReference type="EMBL" id="KAF6019251.1"/>
    </source>
</evidence>